<evidence type="ECO:0000259" key="12">
    <source>
        <dbReference type="SMART" id="SM00662"/>
    </source>
</evidence>
<dbReference type="EMBL" id="MHFR01000033">
    <property type="protein sequence ID" value="OGW98490.1"/>
    <property type="molecule type" value="Genomic_DNA"/>
</dbReference>
<evidence type="ECO:0000256" key="11">
    <source>
        <dbReference type="HAMAP-Rule" id="MF_00059"/>
    </source>
</evidence>
<dbReference type="InterPro" id="IPR036643">
    <property type="entry name" value="RNApol_insert_sf"/>
</dbReference>
<reference evidence="13 14" key="1">
    <citation type="journal article" date="2016" name="Nat. Commun.">
        <title>Thousands of microbial genomes shed light on interconnected biogeochemical processes in an aquifer system.</title>
        <authorList>
            <person name="Anantharaman K."/>
            <person name="Brown C.T."/>
            <person name="Hug L.A."/>
            <person name="Sharon I."/>
            <person name="Castelle C.J."/>
            <person name="Probst A.J."/>
            <person name="Thomas B.C."/>
            <person name="Singh A."/>
            <person name="Wilkins M.J."/>
            <person name="Karaoz U."/>
            <person name="Brodie E.L."/>
            <person name="Williams K.H."/>
            <person name="Hubbard S.S."/>
            <person name="Banfield J.F."/>
        </authorList>
    </citation>
    <scope>NUCLEOTIDE SEQUENCE [LARGE SCALE GENOMIC DNA]</scope>
</reference>
<comment type="caution">
    <text evidence="13">The sequence shown here is derived from an EMBL/GenBank/DDBJ whole genome shotgun (WGS) entry which is preliminary data.</text>
</comment>
<dbReference type="SUPFAM" id="SSF47789">
    <property type="entry name" value="C-terminal domain of RNA polymerase alpha subunit"/>
    <property type="match status" value="1"/>
</dbReference>
<evidence type="ECO:0000256" key="9">
    <source>
        <dbReference type="ARBA" id="ARBA00033070"/>
    </source>
</evidence>
<dbReference type="Pfam" id="PF03118">
    <property type="entry name" value="RNA_pol_A_CTD"/>
    <property type="match status" value="1"/>
</dbReference>
<comment type="subunit">
    <text evidence="11">Homodimer. The RNAP catalytic core consists of 2 alpha, 1 beta, 1 beta' and 1 omega subunit. When a sigma factor is associated with the core the holoenzyme is formed, which can initiate transcription.</text>
</comment>
<dbReference type="SMART" id="SM00662">
    <property type="entry name" value="RPOLD"/>
    <property type="match status" value="1"/>
</dbReference>
<keyword evidence="4 11" id="KW-0240">DNA-directed RNA polymerase</keyword>
<comment type="function">
    <text evidence="11">DNA-dependent RNA polymerase catalyzes the transcription of DNA into RNA using the four ribonucleoside triphosphates as substrates.</text>
</comment>
<feature type="region of interest" description="Alpha N-terminal domain (alpha-NTD)" evidence="11">
    <location>
        <begin position="1"/>
        <end position="234"/>
    </location>
</feature>
<comment type="catalytic activity">
    <reaction evidence="10 11">
        <text>RNA(n) + a ribonucleoside 5'-triphosphate = RNA(n+1) + diphosphate</text>
        <dbReference type="Rhea" id="RHEA:21248"/>
        <dbReference type="Rhea" id="RHEA-COMP:14527"/>
        <dbReference type="Rhea" id="RHEA-COMP:17342"/>
        <dbReference type="ChEBI" id="CHEBI:33019"/>
        <dbReference type="ChEBI" id="CHEBI:61557"/>
        <dbReference type="ChEBI" id="CHEBI:140395"/>
        <dbReference type="EC" id="2.7.7.6"/>
    </reaction>
</comment>
<dbReference type="Pfam" id="PF01193">
    <property type="entry name" value="RNA_pol_L"/>
    <property type="match status" value="1"/>
</dbReference>
<dbReference type="Proteomes" id="UP000178187">
    <property type="component" value="Unassembled WGS sequence"/>
</dbReference>
<organism evidence="13 14">
    <name type="scientific">Candidatus Danuiimicrobium aquiferis</name>
    <dbReference type="NCBI Taxonomy" id="1801832"/>
    <lineage>
        <taxon>Bacteria</taxon>
        <taxon>Pseudomonadati</taxon>
        <taxon>Candidatus Omnitrophota</taxon>
        <taxon>Candidatus Danuiimicrobium</taxon>
    </lineage>
</organism>
<evidence type="ECO:0000256" key="3">
    <source>
        <dbReference type="ARBA" id="ARBA00015972"/>
    </source>
</evidence>
<dbReference type="InterPro" id="IPR011262">
    <property type="entry name" value="DNA-dir_RNA_pol_insert"/>
</dbReference>
<dbReference type="GO" id="GO:0000428">
    <property type="term" value="C:DNA-directed RNA polymerase complex"/>
    <property type="evidence" value="ECO:0007669"/>
    <property type="project" value="UniProtKB-KW"/>
</dbReference>
<dbReference type="InterPro" id="IPR011260">
    <property type="entry name" value="RNAP_asu_C"/>
</dbReference>
<dbReference type="SUPFAM" id="SSF55257">
    <property type="entry name" value="RBP11-like subunits of RNA polymerase"/>
    <property type="match status" value="1"/>
</dbReference>
<dbReference type="GO" id="GO:0003677">
    <property type="term" value="F:DNA binding"/>
    <property type="evidence" value="ECO:0007669"/>
    <property type="project" value="UniProtKB-UniRule"/>
</dbReference>
<dbReference type="InterPro" id="IPR011773">
    <property type="entry name" value="DNA-dir_RpoA"/>
</dbReference>
<name>A0A1G1L018_9BACT</name>
<dbReference type="InterPro" id="IPR036603">
    <property type="entry name" value="RBP11-like"/>
</dbReference>
<feature type="region of interest" description="Alpha C-terminal domain (alpha-CTD)" evidence="11">
    <location>
        <begin position="250"/>
        <end position="341"/>
    </location>
</feature>
<dbReference type="AlphaFoldDB" id="A0A1G1L018"/>
<dbReference type="FunFam" id="2.170.120.12:FF:000001">
    <property type="entry name" value="DNA-directed RNA polymerase subunit alpha"/>
    <property type="match status" value="1"/>
</dbReference>
<evidence type="ECO:0000256" key="6">
    <source>
        <dbReference type="ARBA" id="ARBA00022695"/>
    </source>
</evidence>
<evidence type="ECO:0000313" key="13">
    <source>
        <dbReference type="EMBL" id="OGW98490.1"/>
    </source>
</evidence>
<comment type="domain">
    <text evidence="11">The N-terminal domain is essential for RNAP assembly and basal transcription, whereas the C-terminal domain is involved in interaction with transcriptional regulators and with upstream promoter elements.</text>
</comment>
<dbReference type="CDD" id="cd06928">
    <property type="entry name" value="RNAP_alpha_NTD"/>
    <property type="match status" value="1"/>
</dbReference>
<comment type="similarity">
    <text evidence="1 11">Belongs to the RNA polymerase alpha chain family.</text>
</comment>
<dbReference type="SUPFAM" id="SSF56553">
    <property type="entry name" value="Insert subdomain of RNA polymerase alpha subunit"/>
    <property type="match status" value="1"/>
</dbReference>
<keyword evidence="6 11" id="KW-0548">Nucleotidyltransferase</keyword>
<dbReference type="Gene3D" id="2.170.120.12">
    <property type="entry name" value="DNA-directed RNA polymerase, insert domain"/>
    <property type="match status" value="1"/>
</dbReference>
<feature type="domain" description="DNA-directed RNA polymerase RpoA/D/Rpb3-type" evidence="12">
    <location>
        <begin position="25"/>
        <end position="232"/>
    </location>
</feature>
<keyword evidence="5 11" id="KW-0808">Transferase</keyword>
<evidence type="ECO:0000256" key="2">
    <source>
        <dbReference type="ARBA" id="ARBA00012418"/>
    </source>
</evidence>
<evidence type="ECO:0000256" key="1">
    <source>
        <dbReference type="ARBA" id="ARBA00007123"/>
    </source>
</evidence>
<keyword evidence="7 11" id="KW-0804">Transcription</keyword>
<dbReference type="NCBIfam" id="NF003513">
    <property type="entry name" value="PRK05182.1-2"/>
    <property type="match status" value="1"/>
</dbReference>
<evidence type="ECO:0000256" key="4">
    <source>
        <dbReference type="ARBA" id="ARBA00022478"/>
    </source>
</evidence>
<sequence>MGIRWKTFEVPNKLEVEQATLTPTYGKFIAEPFERGYGTTIGNALRRVFISSIEGAAVTNVKFEGVLHEFSTIEGVVEDIPQVVMNIKKLVLKYSGKQPKKIVIDVTKSGTVTARDIQADETVEIANPDLVIATLSKSVRFYAEMEVARGRGYVPADRNKQEGMPIGVIPVDSIFSPVTKVNFSVEDTRVGQITDYDKLIFEVWTNGAMSPEEAMLYASNILQRHLDIFVNYGELPEEEEEEEETVDKEFIEMMNKPISELELSVRSANCLEAASIKTIGDLVQKTEAQMLKYKNFGKKSLSEILAILTSMNLSLGMNIQERMAPKGAKATAEVASTPSAS</sequence>
<dbReference type="Gene3D" id="1.10.150.20">
    <property type="entry name" value="5' to 3' exonuclease, C-terminal subdomain"/>
    <property type="match status" value="1"/>
</dbReference>
<proteinExistence type="inferred from homology"/>
<evidence type="ECO:0000256" key="5">
    <source>
        <dbReference type="ARBA" id="ARBA00022679"/>
    </source>
</evidence>
<evidence type="ECO:0000256" key="7">
    <source>
        <dbReference type="ARBA" id="ARBA00023163"/>
    </source>
</evidence>
<dbReference type="Pfam" id="PF01000">
    <property type="entry name" value="RNA_pol_A_bac"/>
    <property type="match status" value="1"/>
</dbReference>
<evidence type="ECO:0000256" key="10">
    <source>
        <dbReference type="ARBA" id="ARBA00048552"/>
    </source>
</evidence>
<dbReference type="HAMAP" id="MF_00059">
    <property type="entry name" value="RNApol_bact_RpoA"/>
    <property type="match status" value="1"/>
</dbReference>
<dbReference type="GO" id="GO:0005737">
    <property type="term" value="C:cytoplasm"/>
    <property type="evidence" value="ECO:0007669"/>
    <property type="project" value="UniProtKB-ARBA"/>
</dbReference>
<protein>
    <recommendedName>
        <fullName evidence="3 11">DNA-directed RNA polymerase subunit alpha</fullName>
        <shortName evidence="11">RNAP subunit alpha</shortName>
        <ecNumber evidence="2 11">2.7.7.6</ecNumber>
    </recommendedName>
    <alternativeName>
        <fullName evidence="9 11">RNA polymerase subunit alpha</fullName>
    </alternativeName>
    <alternativeName>
        <fullName evidence="8 11">Transcriptase subunit alpha</fullName>
    </alternativeName>
</protein>
<evidence type="ECO:0000256" key="8">
    <source>
        <dbReference type="ARBA" id="ARBA00032524"/>
    </source>
</evidence>
<dbReference type="NCBIfam" id="TIGR02027">
    <property type="entry name" value="rpoA"/>
    <property type="match status" value="1"/>
</dbReference>
<gene>
    <name evidence="11" type="primary">rpoA</name>
    <name evidence="13" type="ORF">A3G33_09255</name>
</gene>
<dbReference type="GO" id="GO:0006351">
    <property type="term" value="P:DNA-templated transcription"/>
    <property type="evidence" value="ECO:0007669"/>
    <property type="project" value="UniProtKB-UniRule"/>
</dbReference>
<evidence type="ECO:0000313" key="14">
    <source>
        <dbReference type="Proteomes" id="UP000178187"/>
    </source>
</evidence>
<dbReference type="GO" id="GO:0003899">
    <property type="term" value="F:DNA-directed RNA polymerase activity"/>
    <property type="evidence" value="ECO:0007669"/>
    <property type="project" value="UniProtKB-UniRule"/>
</dbReference>
<dbReference type="GO" id="GO:0046983">
    <property type="term" value="F:protein dimerization activity"/>
    <property type="evidence" value="ECO:0007669"/>
    <property type="project" value="InterPro"/>
</dbReference>
<dbReference type="InterPro" id="IPR011263">
    <property type="entry name" value="DNA-dir_RNA_pol_RpoA/D/Rpb3"/>
</dbReference>
<dbReference type="Gene3D" id="3.30.1360.10">
    <property type="entry name" value="RNA polymerase, RBP11-like subunit"/>
    <property type="match status" value="1"/>
</dbReference>
<dbReference type="EC" id="2.7.7.6" evidence="2 11"/>
<accession>A0A1G1L018</accession>
<dbReference type="NCBIfam" id="NF003519">
    <property type="entry name" value="PRK05182.2-5"/>
    <property type="match status" value="1"/>
</dbReference>